<keyword evidence="11" id="KW-0067">ATP-binding</keyword>
<keyword evidence="7" id="KW-0808">Transferase</keyword>
<evidence type="ECO:0000256" key="12">
    <source>
        <dbReference type="ARBA" id="ARBA00022989"/>
    </source>
</evidence>
<dbReference type="STRING" id="1192868.GCA_000304395_01622"/>
<dbReference type="InterPro" id="IPR004358">
    <property type="entry name" value="Sig_transdc_His_kin-like_C"/>
</dbReference>
<keyword evidence="19" id="KW-1185">Reference proteome</keyword>
<evidence type="ECO:0000256" key="1">
    <source>
        <dbReference type="ARBA" id="ARBA00000085"/>
    </source>
</evidence>
<feature type="domain" description="Histidine kinase" evidence="16">
    <location>
        <begin position="274"/>
        <end position="470"/>
    </location>
</feature>
<comment type="subcellular location">
    <subcellularLocation>
        <location evidence="2">Cell inner membrane</location>
        <topology evidence="2">Multi-pass membrane protein</topology>
    </subcellularLocation>
</comment>
<gene>
    <name evidence="18" type="ORF">C7441_12046</name>
</gene>
<evidence type="ECO:0000256" key="15">
    <source>
        <dbReference type="SAM" id="Phobius"/>
    </source>
</evidence>
<dbReference type="Proteomes" id="UP000245396">
    <property type="component" value="Unassembled WGS sequence"/>
</dbReference>
<feature type="transmembrane region" description="Helical" evidence="15">
    <location>
        <begin position="48"/>
        <end position="68"/>
    </location>
</feature>
<comment type="caution">
    <text evidence="18">The sequence shown here is derived from an EMBL/GenBank/DDBJ whole genome shotgun (WGS) entry which is preliminary data.</text>
</comment>
<dbReference type="PROSITE" id="PS50109">
    <property type="entry name" value="HIS_KIN"/>
    <property type="match status" value="1"/>
</dbReference>
<dbReference type="PROSITE" id="PS50885">
    <property type="entry name" value="HAMP"/>
    <property type="match status" value="1"/>
</dbReference>
<evidence type="ECO:0000256" key="6">
    <source>
        <dbReference type="ARBA" id="ARBA00022553"/>
    </source>
</evidence>
<accession>A0A316BQ90</accession>
<dbReference type="CDD" id="cd00082">
    <property type="entry name" value="HisKA"/>
    <property type="match status" value="1"/>
</dbReference>
<dbReference type="AlphaFoldDB" id="A0A316BQ90"/>
<dbReference type="GO" id="GO:0005524">
    <property type="term" value="F:ATP binding"/>
    <property type="evidence" value="ECO:0007669"/>
    <property type="project" value="UniProtKB-KW"/>
</dbReference>
<dbReference type="SMART" id="SM00388">
    <property type="entry name" value="HisKA"/>
    <property type="match status" value="1"/>
</dbReference>
<keyword evidence="6" id="KW-0597">Phosphoprotein</keyword>
<evidence type="ECO:0000259" key="16">
    <source>
        <dbReference type="PROSITE" id="PS50109"/>
    </source>
</evidence>
<evidence type="ECO:0000256" key="11">
    <source>
        <dbReference type="ARBA" id="ARBA00022840"/>
    </source>
</evidence>
<feature type="domain" description="HAMP" evidence="17">
    <location>
        <begin position="213"/>
        <end position="266"/>
    </location>
</feature>
<dbReference type="EMBL" id="QGGG01000020">
    <property type="protein sequence ID" value="PWJ75788.1"/>
    <property type="molecule type" value="Genomic_DNA"/>
</dbReference>
<evidence type="ECO:0000259" key="17">
    <source>
        <dbReference type="PROSITE" id="PS50885"/>
    </source>
</evidence>
<dbReference type="PANTHER" id="PTHR44936:SF5">
    <property type="entry name" value="SENSOR HISTIDINE KINASE ENVZ"/>
    <property type="match status" value="1"/>
</dbReference>
<dbReference type="OrthoDB" id="9804645at2"/>
<dbReference type="InterPro" id="IPR036890">
    <property type="entry name" value="HATPase_C_sf"/>
</dbReference>
<dbReference type="RefSeq" id="WP_109614562.1">
    <property type="nucleotide sequence ID" value="NZ_QGGG01000020.1"/>
</dbReference>
<evidence type="ECO:0000256" key="3">
    <source>
        <dbReference type="ARBA" id="ARBA00012438"/>
    </source>
</evidence>
<comment type="catalytic activity">
    <reaction evidence="1">
        <text>ATP + protein L-histidine = ADP + protein N-phospho-L-histidine.</text>
        <dbReference type="EC" id="2.7.13.3"/>
    </reaction>
</comment>
<evidence type="ECO:0000256" key="14">
    <source>
        <dbReference type="ARBA" id="ARBA00023136"/>
    </source>
</evidence>
<evidence type="ECO:0000256" key="13">
    <source>
        <dbReference type="ARBA" id="ARBA00023012"/>
    </source>
</evidence>
<dbReference type="EC" id="2.7.13.3" evidence="3"/>
<keyword evidence="5" id="KW-0997">Cell inner membrane</keyword>
<feature type="transmembrane region" description="Helical" evidence="15">
    <location>
        <begin position="191"/>
        <end position="212"/>
    </location>
</feature>
<proteinExistence type="predicted"/>
<dbReference type="GO" id="GO:0005886">
    <property type="term" value="C:plasma membrane"/>
    <property type="evidence" value="ECO:0007669"/>
    <property type="project" value="UniProtKB-SubCell"/>
</dbReference>
<dbReference type="InterPro" id="IPR003660">
    <property type="entry name" value="HAMP_dom"/>
</dbReference>
<dbReference type="InterPro" id="IPR003661">
    <property type="entry name" value="HisK_dim/P_dom"/>
</dbReference>
<dbReference type="SUPFAM" id="SSF55874">
    <property type="entry name" value="ATPase domain of HSP90 chaperone/DNA topoisomerase II/histidine kinase"/>
    <property type="match status" value="1"/>
</dbReference>
<keyword evidence="8 15" id="KW-0812">Transmembrane</keyword>
<keyword evidence="10 18" id="KW-0418">Kinase</keyword>
<keyword evidence="4" id="KW-1003">Cell membrane</keyword>
<evidence type="ECO:0000256" key="8">
    <source>
        <dbReference type="ARBA" id="ARBA00022692"/>
    </source>
</evidence>
<dbReference type="PANTHER" id="PTHR44936">
    <property type="entry name" value="SENSOR PROTEIN CREC"/>
    <property type="match status" value="1"/>
</dbReference>
<organism evidence="18 19">
    <name type="scientific">Pseudaminobacter salicylatoxidans</name>
    <dbReference type="NCBI Taxonomy" id="93369"/>
    <lineage>
        <taxon>Bacteria</taxon>
        <taxon>Pseudomonadati</taxon>
        <taxon>Pseudomonadota</taxon>
        <taxon>Alphaproteobacteria</taxon>
        <taxon>Hyphomicrobiales</taxon>
        <taxon>Phyllobacteriaceae</taxon>
        <taxon>Pseudaminobacter</taxon>
    </lineage>
</organism>
<name>A0A316BQ90_PSESE</name>
<evidence type="ECO:0000256" key="5">
    <source>
        <dbReference type="ARBA" id="ARBA00022519"/>
    </source>
</evidence>
<dbReference type="InterPro" id="IPR003594">
    <property type="entry name" value="HATPase_dom"/>
</dbReference>
<dbReference type="SMART" id="SM00387">
    <property type="entry name" value="HATPase_c"/>
    <property type="match status" value="1"/>
</dbReference>
<evidence type="ECO:0000256" key="9">
    <source>
        <dbReference type="ARBA" id="ARBA00022741"/>
    </source>
</evidence>
<dbReference type="PRINTS" id="PR00344">
    <property type="entry name" value="BCTRLSENSOR"/>
</dbReference>
<evidence type="ECO:0000256" key="7">
    <source>
        <dbReference type="ARBA" id="ARBA00022679"/>
    </source>
</evidence>
<dbReference type="InterPro" id="IPR005467">
    <property type="entry name" value="His_kinase_dom"/>
</dbReference>
<keyword evidence="14 15" id="KW-0472">Membrane</keyword>
<dbReference type="InterPro" id="IPR036097">
    <property type="entry name" value="HisK_dim/P_sf"/>
</dbReference>
<evidence type="ECO:0000313" key="19">
    <source>
        <dbReference type="Proteomes" id="UP000245396"/>
    </source>
</evidence>
<dbReference type="Gene3D" id="3.30.565.10">
    <property type="entry name" value="Histidine kinase-like ATPase, C-terminal domain"/>
    <property type="match status" value="1"/>
</dbReference>
<keyword evidence="13" id="KW-0902">Two-component regulatory system</keyword>
<dbReference type="SUPFAM" id="SSF47384">
    <property type="entry name" value="Homodimeric domain of signal transducing histidine kinase"/>
    <property type="match status" value="1"/>
</dbReference>
<dbReference type="InterPro" id="IPR050980">
    <property type="entry name" value="2C_sensor_his_kinase"/>
</dbReference>
<dbReference type="Pfam" id="PF02518">
    <property type="entry name" value="HATPase_c"/>
    <property type="match status" value="1"/>
</dbReference>
<evidence type="ECO:0000313" key="18">
    <source>
        <dbReference type="EMBL" id="PWJ75788.1"/>
    </source>
</evidence>
<evidence type="ECO:0000256" key="4">
    <source>
        <dbReference type="ARBA" id="ARBA00022475"/>
    </source>
</evidence>
<dbReference type="Gene3D" id="1.10.287.130">
    <property type="match status" value="1"/>
</dbReference>
<keyword evidence="12 15" id="KW-1133">Transmembrane helix</keyword>
<protein>
    <recommendedName>
        <fullName evidence="3">histidine kinase</fullName>
        <ecNumber evidence="3">2.7.13.3</ecNumber>
    </recommendedName>
</protein>
<keyword evidence="9" id="KW-0547">Nucleotide-binding</keyword>
<reference evidence="18 19" key="1">
    <citation type="submission" date="2018-05" db="EMBL/GenBank/DDBJ databases">
        <title>Genomic Encyclopedia of Type Strains, Phase IV (KMG-IV): sequencing the most valuable type-strain genomes for metagenomic binning, comparative biology and taxonomic classification.</title>
        <authorList>
            <person name="Goeker M."/>
        </authorList>
    </citation>
    <scope>NUCLEOTIDE SEQUENCE [LARGE SCALE GENOMIC DNA]</scope>
    <source>
        <strain evidence="18 19">DSM 6986</strain>
    </source>
</reference>
<dbReference type="CDD" id="cd06225">
    <property type="entry name" value="HAMP"/>
    <property type="match status" value="1"/>
</dbReference>
<dbReference type="Pfam" id="PF00672">
    <property type="entry name" value="HAMP"/>
    <property type="match status" value="1"/>
</dbReference>
<dbReference type="GO" id="GO:0000155">
    <property type="term" value="F:phosphorelay sensor kinase activity"/>
    <property type="evidence" value="ECO:0007669"/>
    <property type="project" value="InterPro"/>
</dbReference>
<sequence>MTTSELNGPEDDSLMARARRGFISVRRNWKRFWRLVSLYMPKRLYPRSLIIIITPMILLQSVVAFNFMERHWQTVTLRLSQAVTRDIAAIIDMIETYPHDDDYANVIRIAQDRLALKVDLLPPDPLPPPGPKPFFSILDQILSSEITKQINRPFWIDTVGNSNIVEVRIQLKDKVLRVFVRRSQAYASNTHIFLIWMVGTSLVLLLIAIPFLRNQIRPILQLAEAAESFGKGRPAPRDFKPRGAEEVRRAGLAFIQMRERIERQMEQRTAMLTGVSHDLRTILTRFKLQLALSGKKPDLAALNQDIEDMQSMLQGYLDFARGEASEDTGRFDLESYFAKITEEARLRQRELVTSLTGTSIVHVRPNAFTRLLANIVGNAFRYASEVHVNATHTRGSLTIIVDDNGPGIPEDQREEVFKPFLRLDEARNLDSSGTGLGLPIARDIARSHGGDITLDDSPLGGLRVIIRVPA</sequence>
<evidence type="ECO:0000256" key="2">
    <source>
        <dbReference type="ARBA" id="ARBA00004429"/>
    </source>
</evidence>
<evidence type="ECO:0000256" key="10">
    <source>
        <dbReference type="ARBA" id="ARBA00022777"/>
    </source>
</evidence>